<sequence>MVPDRETRVKLELQTSGLFRFHCQNIGSVLALGVSAHVIGGSPGWTPDSAWSSSGGRRLSAVSDSGDTGIGTYCSDSVEDDSSCSTTPLSFLPLSQHHLDDDGVPVLPVLPSPSSSPGARLRVPASPHSSGRWVRSPLAAPSCLDMKDQQPIRRWSSLTKLSSDRRTSGLQSGPEGQGSLDRGLLYGYRKGSNVDLYLPLSSSFICSSFLQRSPGAGPGYRYDRSGRSPGLEPDRPLSSALSSPVRHHNLDMNYGALPEAQVCQGGGQVSGLGVPLPPPADRRSPIQPAVRTQMWLTEQMEYRPDVERGAELGTEVYGGDGLSPWQPGLQPEPGLNQVSPSGSGVFSTWIPSLCFRQKQQILQLHARIRENELRAQQVLHSSSVPSSQTYLRGKLAVAELEVLHLNEFFKQVTQKYSEDVRKLEEKIKTRDRYISSLKKKCQRETDQNQEKQQRIETLEKYLSDLPTLEEVQVQQQQLRVEDLQKAVVLLQRSLDEGSALMKQKELKMELQNQREKELMASVHSLQQKVQQCLDDGVRLPVQDLKRLEVENSQLLQLQNHSKQIDRLTSQLTVSSHRHTAFEQRPADEAMCPWSHVEIPELGRLLKEMSLCLLDLQGLCSILAQRAQGKEPNLTLLLGMNVSAEDSDCEVKVVEEELRFKLLEVGQLRRDIDDLRRSISDRYAQYMGDSCVSQ</sequence>
<dbReference type="AlphaFoldDB" id="A0A3B5B1I1"/>
<proteinExistence type="predicted"/>
<feature type="region of interest" description="Disordered" evidence="2">
    <location>
        <begin position="216"/>
        <end position="243"/>
    </location>
</feature>
<name>A0A3B5B1I1_9TELE</name>
<feature type="region of interest" description="Disordered" evidence="2">
    <location>
        <begin position="110"/>
        <end position="134"/>
    </location>
</feature>
<evidence type="ECO:0000256" key="2">
    <source>
        <dbReference type="SAM" id="MobiDB-lite"/>
    </source>
</evidence>
<feature type="region of interest" description="Disordered" evidence="2">
    <location>
        <begin position="156"/>
        <end position="180"/>
    </location>
</feature>
<accession>A0A3B5B1I1</accession>
<dbReference type="GeneTree" id="ENSGT00620000087993"/>
<organism evidence="3">
    <name type="scientific">Stegastes partitus</name>
    <name type="common">bicolor damselfish</name>
    <dbReference type="NCBI Taxonomy" id="144197"/>
    <lineage>
        <taxon>Eukaryota</taxon>
        <taxon>Metazoa</taxon>
        <taxon>Chordata</taxon>
        <taxon>Craniata</taxon>
        <taxon>Vertebrata</taxon>
        <taxon>Euteleostomi</taxon>
        <taxon>Actinopterygii</taxon>
        <taxon>Neopterygii</taxon>
        <taxon>Teleostei</taxon>
        <taxon>Neoteleostei</taxon>
        <taxon>Acanthomorphata</taxon>
        <taxon>Ovalentaria</taxon>
        <taxon>Pomacentridae</taxon>
        <taxon>Stegastes</taxon>
    </lineage>
</organism>
<keyword evidence="1" id="KW-0175">Coiled coil</keyword>
<reference evidence="3" key="1">
    <citation type="submission" date="2023-09" db="UniProtKB">
        <authorList>
            <consortium name="Ensembl"/>
        </authorList>
    </citation>
    <scope>IDENTIFICATION</scope>
</reference>
<dbReference type="PANTHER" id="PTHR31075:SF2">
    <property type="entry name" value="CENTROSOMAL PROTEIN OF 85 KDA-LIKE"/>
    <property type="match status" value="1"/>
</dbReference>
<dbReference type="STRING" id="144197.ENSSPAP00000019612"/>
<feature type="coiled-coil region" evidence="1">
    <location>
        <begin position="434"/>
        <end position="493"/>
    </location>
</feature>
<evidence type="ECO:0000256" key="1">
    <source>
        <dbReference type="SAM" id="Coils"/>
    </source>
</evidence>
<dbReference type="Ensembl" id="ENSSPAT00000019908.1">
    <property type="protein sequence ID" value="ENSSPAP00000019612.1"/>
    <property type="gene ID" value="ENSSPAG00000014726.1"/>
</dbReference>
<evidence type="ECO:0000313" key="3">
    <source>
        <dbReference type="Ensembl" id="ENSSPAP00000019612.1"/>
    </source>
</evidence>
<dbReference type="InterPro" id="IPR040210">
    <property type="entry name" value="Cep85/Cep85L"/>
</dbReference>
<dbReference type="PANTHER" id="PTHR31075">
    <property type="entry name" value="CENTROSOMAL PROTEIN OF 85 KDA"/>
    <property type="match status" value="1"/>
</dbReference>
<protein>
    <submittedName>
        <fullName evidence="3">Centrosomal protein 85, like</fullName>
    </submittedName>
</protein>
<dbReference type="GO" id="GO:0005813">
    <property type="term" value="C:centrosome"/>
    <property type="evidence" value="ECO:0007669"/>
    <property type="project" value="TreeGrafter"/>
</dbReference>